<dbReference type="PANTHER" id="PTHR39184:SF1">
    <property type="entry name" value="PBSX PHAGE TERMINASE LARGE SUBUNIT"/>
    <property type="match status" value="1"/>
</dbReference>
<proteinExistence type="predicted"/>
<dbReference type="Pfam" id="PF04466">
    <property type="entry name" value="Terminase_3"/>
    <property type="match status" value="1"/>
</dbReference>
<reference evidence="2" key="1">
    <citation type="journal article" date="2021" name="Proc. Natl. Acad. Sci. U.S.A.">
        <title>A Catalog of Tens of Thousands of Viruses from Human Metagenomes Reveals Hidden Associations with Chronic Diseases.</title>
        <authorList>
            <person name="Tisza M.J."/>
            <person name="Buck C.B."/>
        </authorList>
    </citation>
    <scope>NUCLEOTIDE SEQUENCE</scope>
    <source>
        <strain evidence="2">CtedO8</strain>
    </source>
</reference>
<dbReference type="PANTHER" id="PTHR39184">
    <property type="match status" value="1"/>
</dbReference>
<accession>A0A8S5T3H5</accession>
<evidence type="ECO:0000313" key="2">
    <source>
        <dbReference type="EMBL" id="DAF57664.1"/>
    </source>
</evidence>
<dbReference type="EMBL" id="BK032737">
    <property type="protein sequence ID" value="DAF57664.1"/>
    <property type="molecule type" value="Genomic_DNA"/>
</dbReference>
<dbReference type="Gene3D" id="3.40.50.300">
    <property type="entry name" value="P-loop containing nucleotide triphosphate hydrolases"/>
    <property type="match status" value="1"/>
</dbReference>
<feature type="domain" description="Phage terminase large subunit N-terminal" evidence="1">
    <location>
        <begin position="6"/>
        <end position="83"/>
    </location>
</feature>
<name>A0A8S5T3H5_9CAUD</name>
<protein>
    <submittedName>
        <fullName evidence="2">Terminase large subunit</fullName>
    </submittedName>
</protein>
<sequence>MIDESIRGYIPPETGLYKQMILTFNPWDKRHWIKARFFDIDDPHVLAKTTNYMCNEWLDAADLAKFERMKVRNPRRFKVAGLGYWGIPEGLVYENWEISSFDVSEIRQKQGVSSAFGLDFGYTTDPSALSAALVD</sequence>
<dbReference type="InterPro" id="IPR052380">
    <property type="entry name" value="Viral_DNA_packaging_terminase"/>
</dbReference>
<dbReference type="InterPro" id="IPR035412">
    <property type="entry name" value="Terminase_L_N"/>
</dbReference>
<organism evidence="2">
    <name type="scientific">Siphoviridae sp. ctedO8</name>
    <dbReference type="NCBI Taxonomy" id="2827907"/>
    <lineage>
        <taxon>Viruses</taxon>
        <taxon>Duplodnaviria</taxon>
        <taxon>Heunggongvirae</taxon>
        <taxon>Uroviricota</taxon>
        <taxon>Caudoviricetes</taxon>
    </lineage>
</organism>
<evidence type="ECO:0000259" key="1">
    <source>
        <dbReference type="Pfam" id="PF04466"/>
    </source>
</evidence>
<dbReference type="InterPro" id="IPR027417">
    <property type="entry name" value="P-loop_NTPase"/>
</dbReference>